<feature type="coiled-coil region" evidence="1">
    <location>
        <begin position="81"/>
        <end position="151"/>
    </location>
</feature>
<feature type="non-terminal residue" evidence="2">
    <location>
        <position position="1"/>
    </location>
</feature>
<dbReference type="EMBL" id="FMIO01000606">
    <property type="protein sequence ID" value="SCM00129.1"/>
    <property type="molecule type" value="Genomic_DNA"/>
</dbReference>
<keyword evidence="1" id="KW-0175">Coiled coil</keyword>
<evidence type="ECO:0008006" key="4">
    <source>
        <dbReference type="Google" id="ProtNLM"/>
    </source>
</evidence>
<dbReference type="AlphaFoldDB" id="A0A1D3LCC8"/>
<sequence length="219" mass="25919">IITISQNANDVKTLFSKDLTIENELVQIQNRLENIKNAAHENRSEQMVQYTNAIHKYIEQQFNKIENNPDQNEIDSTMENIRNCNKEYEVKLQQILNYKNEFASIIPEITNLIPLIKSKYGNNNKTIENELVQIQNRLENIKNAAHENRSEQMVQYTNAIHKYIEQQFNKIENNPDQNEIDSTMENIRNYNKEYEVKLQQILNYKNEFASIIPEITNLI</sequence>
<evidence type="ECO:0000256" key="1">
    <source>
        <dbReference type="SAM" id="Coils"/>
    </source>
</evidence>
<evidence type="ECO:0000313" key="3">
    <source>
        <dbReference type="Proteomes" id="UP000195879"/>
    </source>
</evidence>
<protein>
    <recommendedName>
        <fullName evidence="4">Reticulocyte binding protein</fullName>
    </recommendedName>
</protein>
<dbReference type="Proteomes" id="UP000195879">
    <property type="component" value="Unassembled WGS sequence"/>
</dbReference>
<organism evidence="2 3">
    <name type="scientific">Plasmodium chabaudi adami</name>
    <dbReference type="NCBI Taxonomy" id="5826"/>
    <lineage>
        <taxon>Eukaryota</taxon>
        <taxon>Sar</taxon>
        <taxon>Alveolata</taxon>
        <taxon>Apicomplexa</taxon>
        <taxon>Aconoidasida</taxon>
        <taxon>Haemosporida</taxon>
        <taxon>Plasmodiidae</taxon>
        <taxon>Plasmodium</taxon>
        <taxon>Plasmodium (Vinckeia)</taxon>
    </lineage>
</organism>
<reference evidence="2 3" key="1">
    <citation type="submission" date="2016-08" db="EMBL/GenBank/DDBJ databases">
        <authorList>
            <consortium name="Pathogen Informatics"/>
        </authorList>
    </citation>
    <scope>NUCLEOTIDE SEQUENCE [LARGE SCALE GENOMIC DNA]</scope>
    <source>
        <strain evidence="2 3">DK</strain>
    </source>
</reference>
<feature type="non-terminal residue" evidence="2">
    <location>
        <position position="219"/>
    </location>
</feature>
<evidence type="ECO:0000313" key="2">
    <source>
        <dbReference type="EMBL" id="SCM00129.1"/>
    </source>
</evidence>
<proteinExistence type="predicted"/>
<name>A0A1D3LCC8_PLACE</name>
<gene>
    <name evidence="2" type="ORF">PCHDK_000564100</name>
</gene>
<accession>A0A1D3LCC8</accession>
<feature type="coiled-coil region" evidence="1">
    <location>
        <begin position="180"/>
        <end position="207"/>
    </location>
</feature>